<keyword evidence="3" id="KW-1185">Reference proteome</keyword>
<gene>
    <name evidence="2" type="ORF">MNOR_LOCUS1673</name>
</gene>
<protein>
    <submittedName>
        <fullName evidence="2">Uncharacterized protein</fullName>
    </submittedName>
</protein>
<evidence type="ECO:0000256" key="1">
    <source>
        <dbReference type="SAM" id="MobiDB-lite"/>
    </source>
</evidence>
<comment type="caution">
    <text evidence="2">The sequence shown here is derived from an EMBL/GenBank/DDBJ whole genome shotgun (WGS) entry which is preliminary data.</text>
</comment>
<accession>A0AAV2PLG9</accession>
<feature type="region of interest" description="Disordered" evidence="1">
    <location>
        <begin position="214"/>
        <end position="241"/>
    </location>
</feature>
<reference evidence="2 3" key="1">
    <citation type="submission" date="2024-05" db="EMBL/GenBank/DDBJ databases">
        <authorList>
            <person name="Wallberg A."/>
        </authorList>
    </citation>
    <scope>NUCLEOTIDE SEQUENCE [LARGE SCALE GENOMIC DNA]</scope>
</reference>
<organism evidence="2 3">
    <name type="scientific">Meganyctiphanes norvegica</name>
    <name type="common">Northern krill</name>
    <name type="synonym">Thysanopoda norvegica</name>
    <dbReference type="NCBI Taxonomy" id="48144"/>
    <lineage>
        <taxon>Eukaryota</taxon>
        <taxon>Metazoa</taxon>
        <taxon>Ecdysozoa</taxon>
        <taxon>Arthropoda</taxon>
        <taxon>Crustacea</taxon>
        <taxon>Multicrustacea</taxon>
        <taxon>Malacostraca</taxon>
        <taxon>Eumalacostraca</taxon>
        <taxon>Eucarida</taxon>
        <taxon>Euphausiacea</taxon>
        <taxon>Euphausiidae</taxon>
        <taxon>Meganyctiphanes</taxon>
    </lineage>
</organism>
<name>A0AAV2PLG9_MEGNR</name>
<sequence length="241" mass="28173">MIMFRLRQTRHLGKDQMWKAAKSVVGHERDHKTASIEQRLKYHENCSSHTNCTFWTHVNIDKLPPSDFVFNRKTANGDSVEGGILHLDIFDQYPQAYDDLVWKFYYDTNFLKEGVIAGMKYYVTSNANESIHQKIWNRLFKIKSHSLERTLFIFQKVLMINNFGYYRSSLYHVLGMMGPLATRMLKKKDKESFRHSKNVYSSKLKRLQTKYHKVTGDGNDKIDDDSEGYAAGMGDPMSSYN</sequence>
<evidence type="ECO:0000313" key="3">
    <source>
        <dbReference type="Proteomes" id="UP001497623"/>
    </source>
</evidence>
<dbReference type="Proteomes" id="UP001497623">
    <property type="component" value="Unassembled WGS sequence"/>
</dbReference>
<dbReference type="AlphaFoldDB" id="A0AAV2PLG9"/>
<proteinExistence type="predicted"/>
<dbReference type="EMBL" id="CAXKWB010000458">
    <property type="protein sequence ID" value="CAL4060918.1"/>
    <property type="molecule type" value="Genomic_DNA"/>
</dbReference>
<evidence type="ECO:0000313" key="2">
    <source>
        <dbReference type="EMBL" id="CAL4060918.1"/>
    </source>
</evidence>